<name>N0BL03_9EURY</name>
<dbReference type="OrthoDB" id="50402at2157"/>
<sequence length="305" mass="35841">MEIEVVLTSHRVEYIPMIRDSAMASEVIMLEEPPNDNLFRFFNGEMDLRSYVKSLDTSFPVYTYFLSDLLKHMNSMGKRILQIEPYLEIVQKMQKSIEDGTFEEFVKDKTIESVRNIEKKVFGAFIKYQEVFMSKDFDELVDATVNFSVADAERFRFRDEMRLSKIFEVIEHLREKDENMKIMIESGSIHTRIPERLNKELKEDYIKTVDLKRIAAKMLGIEYLKNPGTQLTEIFINDVDAGEEELKLLAARSLVYISKVSPQEMLPKSKNDFPHLVEEMEISKKVSSMDYDECKQEFMKIWNIA</sequence>
<keyword evidence="2" id="KW-1185">Reference proteome</keyword>
<dbReference type="Proteomes" id="UP000013307">
    <property type="component" value="Chromosome"/>
</dbReference>
<proteinExistence type="predicted"/>
<dbReference type="EMBL" id="CP005290">
    <property type="protein sequence ID" value="AGK60890.1"/>
    <property type="molecule type" value="Genomic_DNA"/>
</dbReference>
<protein>
    <submittedName>
        <fullName evidence="1">Uncharacterized protein</fullName>
    </submittedName>
</protein>
<evidence type="ECO:0000313" key="2">
    <source>
        <dbReference type="Proteomes" id="UP000013307"/>
    </source>
</evidence>
<dbReference type="GeneID" id="15392524"/>
<evidence type="ECO:0000313" key="1">
    <source>
        <dbReference type="EMBL" id="AGK60890.1"/>
    </source>
</evidence>
<accession>N0BL03</accession>
<dbReference type="STRING" id="387631.Asulf_00883"/>
<dbReference type="RefSeq" id="WP_015590488.1">
    <property type="nucleotide sequence ID" value="NC_021169.1"/>
</dbReference>
<dbReference type="eggNOG" id="arCOG06116">
    <property type="taxonomic scope" value="Archaea"/>
</dbReference>
<dbReference type="KEGG" id="ast:Asulf_00883"/>
<organism evidence="1 2">
    <name type="scientific">Archaeoglobus sulfaticallidus PM70-1</name>
    <dbReference type="NCBI Taxonomy" id="387631"/>
    <lineage>
        <taxon>Archaea</taxon>
        <taxon>Methanobacteriati</taxon>
        <taxon>Methanobacteriota</taxon>
        <taxon>Archaeoglobi</taxon>
        <taxon>Archaeoglobales</taxon>
        <taxon>Archaeoglobaceae</taxon>
        <taxon>Archaeoglobus</taxon>
    </lineage>
</organism>
<gene>
    <name evidence="1" type="ORF">Asulf_00883</name>
</gene>
<dbReference type="HOGENOM" id="CLU_073077_0_0_2"/>
<dbReference type="AlphaFoldDB" id="N0BL03"/>
<reference evidence="1 2" key="1">
    <citation type="journal article" date="2013" name="Genome Announc.">
        <title>Complete Genome Sequence of the Thermophilic and Facultatively Chemolithoautotrophic Sulfate Reducer Archaeoglobus sulfaticallidus Strain PM70-1T.</title>
        <authorList>
            <person name="Stokke R."/>
            <person name="Hocking W.P."/>
            <person name="Steinsbu B.O."/>
            <person name="Steen I.H."/>
        </authorList>
    </citation>
    <scope>NUCLEOTIDE SEQUENCE [LARGE SCALE GENOMIC DNA]</scope>
    <source>
        <strain evidence="1">PM70-1</strain>
    </source>
</reference>